<organism evidence="1 2">
    <name type="scientific">Filifactor alocis (strain ATCC 35896 / CCUG 47790 / D40 B5)</name>
    <name type="common">Fusobacterium alocis</name>
    <dbReference type="NCBI Taxonomy" id="546269"/>
    <lineage>
        <taxon>Bacteria</taxon>
        <taxon>Bacillati</taxon>
        <taxon>Bacillota</taxon>
        <taxon>Clostridia</taxon>
        <taxon>Peptostreptococcales</taxon>
        <taxon>Filifactoraceae</taxon>
        <taxon>Filifactor</taxon>
    </lineage>
</organism>
<evidence type="ECO:0000313" key="1">
    <source>
        <dbReference type="EMBL" id="EFE28614.1"/>
    </source>
</evidence>
<gene>
    <name evidence="1" type="ordered locus">HMPREF0389_00531</name>
</gene>
<dbReference type="STRING" id="546269.HMPREF0389_00531"/>
<dbReference type="Proteomes" id="UP000007468">
    <property type="component" value="Chromosome"/>
</dbReference>
<dbReference type="AlphaFoldDB" id="D6GSH3"/>
<dbReference type="InterPro" id="IPR012674">
    <property type="entry name" value="Calycin"/>
</dbReference>
<dbReference type="KEGG" id="faa:HMPREF0389_00531"/>
<dbReference type="InterPro" id="IPR015231">
    <property type="entry name" value="DUF1934"/>
</dbReference>
<dbReference type="EMBL" id="CP002390">
    <property type="protein sequence ID" value="EFE28614.1"/>
    <property type="molecule type" value="Genomic_DNA"/>
</dbReference>
<dbReference type="eggNOG" id="COG4506">
    <property type="taxonomic scope" value="Bacteria"/>
</dbReference>
<dbReference type="Gene3D" id="2.40.128.20">
    <property type="match status" value="1"/>
</dbReference>
<reference evidence="2" key="1">
    <citation type="submission" date="2010-12" db="EMBL/GenBank/DDBJ databases">
        <title>The genome sequence of Filifactor alocis strain ATCC 35896.</title>
        <authorList>
            <consortium name="The Broad Institute Genome Sequencing Platform"/>
            <person name="Ward D."/>
            <person name="Earl A."/>
            <person name="Feldgarden M."/>
            <person name="Young S.K."/>
            <person name="Gargeya S."/>
            <person name="Zeng Q."/>
            <person name="Alvarado L."/>
            <person name="Berlin A."/>
            <person name="Bochicchio J."/>
            <person name="Chapman S.B."/>
            <person name="Chen Z."/>
            <person name="Freedman E."/>
            <person name="Gellesch M."/>
            <person name="Goldberg J."/>
            <person name="Griggs A."/>
            <person name="Gujja S."/>
            <person name="Heilman E."/>
            <person name="Heiman D."/>
            <person name="Howarth C."/>
            <person name="Mehta T."/>
            <person name="Neiman D."/>
            <person name="Pearson M."/>
            <person name="Roberts A."/>
            <person name="Saif S."/>
            <person name="Shea T."/>
            <person name="Shenoy N."/>
            <person name="Sisk P."/>
            <person name="Stolte C."/>
            <person name="Sykes S."/>
            <person name="White J."/>
            <person name="Yandava C."/>
            <person name="Izard J."/>
            <person name="Blanton J.M."/>
            <person name="Baranova O.V."/>
            <person name="Tanner A.C."/>
            <person name="Dewhirst F.E."/>
            <person name="Haas B."/>
            <person name="Nusbaum C."/>
            <person name="Birren B."/>
        </authorList>
    </citation>
    <scope>NUCLEOTIDE SEQUENCE [LARGE SCALE GENOMIC DNA]</scope>
    <source>
        <strain evidence="2">ATCC 35896 / D40 B5</strain>
    </source>
</reference>
<evidence type="ECO:0000313" key="2">
    <source>
        <dbReference type="Proteomes" id="UP000007468"/>
    </source>
</evidence>
<accession>D6GSH3</accession>
<evidence type="ECO:0008006" key="3">
    <source>
        <dbReference type="Google" id="ProtNLM"/>
    </source>
</evidence>
<dbReference type="SUPFAM" id="SSF50814">
    <property type="entry name" value="Lipocalins"/>
    <property type="match status" value="1"/>
</dbReference>
<dbReference type="Pfam" id="PF09148">
    <property type="entry name" value="DUF1934"/>
    <property type="match status" value="1"/>
</dbReference>
<proteinExistence type="predicted"/>
<protein>
    <recommendedName>
        <fullName evidence="3">DUF1934 domain-containing protein</fullName>
    </recommendedName>
</protein>
<keyword evidence="2" id="KW-1185">Reference proteome</keyword>
<name>D6GSH3_FILAD</name>
<sequence>MQDALIKIKTTQFLSNQKEPEVMEFVTQGKAVCKKNSVYLEYKESELSGLQGTTTILKFVDSGEIKLKRFGNQTSDMVFAKGKRFKTKYRTEYGTMSMEILTKDISVDILENPFDVRAVIQYDISVKDFFEGRNEMIIQAKKI</sequence>
<dbReference type="RefSeq" id="WP_014261781.1">
    <property type="nucleotide sequence ID" value="NC_016630.1"/>
</dbReference>